<dbReference type="InterPro" id="IPR042047">
    <property type="entry name" value="SleB_dom1"/>
</dbReference>
<dbReference type="Proteomes" id="UP000182466">
    <property type="component" value="Unassembled WGS sequence"/>
</dbReference>
<feature type="signal peptide" evidence="1">
    <location>
        <begin position="1"/>
        <end position="47"/>
    </location>
</feature>
<dbReference type="GO" id="GO:0016787">
    <property type="term" value="F:hydrolase activity"/>
    <property type="evidence" value="ECO:0007669"/>
    <property type="project" value="UniProtKB-KW"/>
</dbReference>
<accession>A0A1I6YE61</accession>
<sequence>MRCLALVLGGHSADCFLGDIMNRLLTAATVCWALALPVGLFSSSAHAETDRTDLIEVTPVSTAKKGLGPYLKSLLTATQPKGEVKPLVASYSKSWLDAQPPAAGGEQWRCLSEALYFEARGETVKGQFAVAEVILNRVKSERYPDTLCGVIKQGTGRKYQCQFTYTCDGRKEVIAERKAFERVSKVARAVIDGTKADLTAGATHYHTTSVRPSWARVYKQTARIGVHVFYRHTYRTASN</sequence>
<dbReference type="Pfam" id="PF07486">
    <property type="entry name" value="Hydrolase_2"/>
    <property type="match status" value="1"/>
</dbReference>
<dbReference type="EMBL" id="FPAW01000002">
    <property type="protein sequence ID" value="SFT48692.1"/>
    <property type="molecule type" value="Genomic_DNA"/>
</dbReference>
<organism evidence="3 4">
    <name type="scientific">Sedimentitalea nanhaiensis</name>
    <dbReference type="NCBI Taxonomy" id="999627"/>
    <lineage>
        <taxon>Bacteria</taxon>
        <taxon>Pseudomonadati</taxon>
        <taxon>Pseudomonadota</taxon>
        <taxon>Alphaproteobacteria</taxon>
        <taxon>Rhodobacterales</taxon>
        <taxon>Paracoccaceae</taxon>
        <taxon>Sedimentitalea</taxon>
    </lineage>
</organism>
<proteinExistence type="predicted"/>
<gene>
    <name evidence="3" type="ORF">SAMN05216236_102164</name>
</gene>
<evidence type="ECO:0000259" key="2">
    <source>
        <dbReference type="Pfam" id="PF07486"/>
    </source>
</evidence>
<dbReference type="InterPro" id="IPR011105">
    <property type="entry name" value="Cell_wall_hydrolase_SleB"/>
</dbReference>
<protein>
    <submittedName>
        <fullName evidence="3">Cell wall hydrolase CwlJ, involved in spore germination</fullName>
    </submittedName>
</protein>
<evidence type="ECO:0000313" key="3">
    <source>
        <dbReference type="EMBL" id="SFT48692.1"/>
    </source>
</evidence>
<keyword evidence="1" id="KW-0732">Signal</keyword>
<evidence type="ECO:0000256" key="1">
    <source>
        <dbReference type="SAM" id="SignalP"/>
    </source>
</evidence>
<name>A0A1I6YE61_9RHOB</name>
<keyword evidence="3" id="KW-0378">Hydrolase</keyword>
<dbReference type="Gene3D" id="1.10.10.2520">
    <property type="entry name" value="Cell wall hydrolase SleB, domain 1"/>
    <property type="match status" value="1"/>
</dbReference>
<dbReference type="AlphaFoldDB" id="A0A1I6YE61"/>
<feature type="chain" id="PRO_5010166107" evidence="1">
    <location>
        <begin position="48"/>
        <end position="239"/>
    </location>
</feature>
<evidence type="ECO:0000313" key="4">
    <source>
        <dbReference type="Proteomes" id="UP000182466"/>
    </source>
</evidence>
<dbReference type="STRING" id="999627.SAMN05216236_102164"/>
<dbReference type="eggNOG" id="COG3773">
    <property type="taxonomic scope" value="Bacteria"/>
</dbReference>
<keyword evidence="4" id="KW-1185">Reference proteome</keyword>
<reference evidence="3 4" key="1">
    <citation type="submission" date="2016-10" db="EMBL/GenBank/DDBJ databases">
        <authorList>
            <person name="de Groot N.N."/>
        </authorList>
    </citation>
    <scope>NUCLEOTIDE SEQUENCE [LARGE SCALE GENOMIC DNA]</scope>
    <source>
        <strain evidence="3 4">CGMCC 1.10959</strain>
    </source>
</reference>
<feature type="domain" description="Cell wall hydrolase SleB" evidence="2">
    <location>
        <begin position="121"/>
        <end position="230"/>
    </location>
</feature>